<comment type="caution">
    <text evidence="2">The sequence shown here is derived from an EMBL/GenBank/DDBJ whole genome shotgun (WGS) entry which is preliminary data.</text>
</comment>
<gene>
    <name evidence="2" type="ORF">JD844_000300</name>
</gene>
<evidence type="ECO:0000313" key="3">
    <source>
        <dbReference type="Proteomes" id="UP000826234"/>
    </source>
</evidence>
<evidence type="ECO:0000313" key="2">
    <source>
        <dbReference type="EMBL" id="KAH0619577.1"/>
    </source>
</evidence>
<feature type="region of interest" description="Disordered" evidence="1">
    <location>
        <begin position="1"/>
        <end position="92"/>
    </location>
</feature>
<evidence type="ECO:0000256" key="1">
    <source>
        <dbReference type="SAM" id="MobiDB-lite"/>
    </source>
</evidence>
<reference evidence="2 3" key="1">
    <citation type="journal article" date="2022" name="Gigascience">
        <title>A chromosome-level genome assembly and annotation of the desert horned lizard, Phrynosoma platyrhinos, provides insight into chromosomal rearrangements among reptiles.</title>
        <authorList>
            <person name="Koochekian N."/>
            <person name="Ascanio A."/>
            <person name="Farleigh K."/>
            <person name="Card D.C."/>
            <person name="Schield D.R."/>
            <person name="Castoe T.A."/>
            <person name="Jezkova T."/>
        </authorList>
    </citation>
    <scope>NUCLEOTIDE SEQUENCE [LARGE SCALE GENOMIC DNA]</scope>
    <source>
        <strain evidence="2">NK-2021</strain>
    </source>
</reference>
<keyword evidence="3" id="KW-1185">Reference proteome</keyword>
<proteinExistence type="predicted"/>
<dbReference type="Proteomes" id="UP000826234">
    <property type="component" value="Unassembled WGS sequence"/>
</dbReference>
<name>A0ABQ7SQJ9_PHRPL</name>
<organism evidence="2 3">
    <name type="scientific">Phrynosoma platyrhinos</name>
    <name type="common">Desert horned lizard</name>
    <dbReference type="NCBI Taxonomy" id="52577"/>
    <lineage>
        <taxon>Eukaryota</taxon>
        <taxon>Metazoa</taxon>
        <taxon>Chordata</taxon>
        <taxon>Craniata</taxon>
        <taxon>Vertebrata</taxon>
        <taxon>Euteleostomi</taxon>
        <taxon>Lepidosauria</taxon>
        <taxon>Squamata</taxon>
        <taxon>Bifurcata</taxon>
        <taxon>Unidentata</taxon>
        <taxon>Episquamata</taxon>
        <taxon>Toxicofera</taxon>
        <taxon>Iguania</taxon>
        <taxon>Phrynosomatidae</taxon>
        <taxon>Phrynosomatinae</taxon>
        <taxon>Phrynosoma</taxon>
    </lineage>
</organism>
<sequence length="146" mass="16399">MLAGQREDTPEARKNVYDNNHSRPLQGGRASLEGQRPVSPPPPEEGEDVGMEQEEKQQEQPPEVPVPQAESSPHGEEGIQPEPPEERGAEPSVREMLQALAGQVKHLTRRVWDMEKRLDQVHMWVLHFQAARSPPPELILKWGGVS</sequence>
<dbReference type="EMBL" id="JAIPUX010003776">
    <property type="protein sequence ID" value="KAH0619577.1"/>
    <property type="molecule type" value="Genomic_DNA"/>
</dbReference>
<accession>A0ABQ7SQJ9</accession>
<protein>
    <submittedName>
        <fullName evidence="2">Uncharacterized protein</fullName>
    </submittedName>
</protein>
<feature type="compositionally biased region" description="Basic and acidic residues" evidence="1">
    <location>
        <begin position="1"/>
        <end position="16"/>
    </location>
</feature>